<feature type="transmembrane region" description="Helical" evidence="1">
    <location>
        <begin position="148"/>
        <end position="167"/>
    </location>
</feature>
<dbReference type="CTD" id="20250089"/>
<feature type="transmembrane region" description="Helical" evidence="1">
    <location>
        <begin position="59"/>
        <end position="79"/>
    </location>
</feature>
<dbReference type="GeneID" id="20250089"/>
<evidence type="ECO:0000313" key="2">
    <source>
        <dbReference type="EMBL" id="ESO84585.1"/>
    </source>
</evidence>
<accession>V3ZQ04</accession>
<gene>
    <name evidence="2" type="ORF">LOTGIDRAFT_236233</name>
</gene>
<evidence type="ECO:0008006" key="4">
    <source>
        <dbReference type="Google" id="ProtNLM"/>
    </source>
</evidence>
<keyword evidence="3" id="KW-1185">Reference proteome</keyword>
<feature type="transmembrane region" description="Helical" evidence="1">
    <location>
        <begin position="20"/>
        <end position="39"/>
    </location>
</feature>
<keyword evidence="1" id="KW-0472">Membrane</keyword>
<evidence type="ECO:0000313" key="3">
    <source>
        <dbReference type="Proteomes" id="UP000030746"/>
    </source>
</evidence>
<dbReference type="OMA" id="STMDVCM"/>
<dbReference type="Gene3D" id="1.20.1250.20">
    <property type="entry name" value="MFS general substrate transporter like domains"/>
    <property type="match status" value="2"/>
</dbReference>
<reference evidence="2 3" key="1">
    <citation type="journal article" date="2013" name="Nature">
        <title>Insights into bilaterian evolution from three spiralian genomes.</title>
        <authorList>
            <person name="Simakov O."/>
            <person name="Marletaz F."/>
            <person name="Cho S.J."/>
            <person name="Edsinger-Gonzales E."/>
            <person name="Havlak P."/>
            <person name="Hellsten U."/>
            <person name="Kuo D.H."/>
            <person name="Larsson T."/>
            <person name="Lv J."/>
            <person name="Arendt D."/>
            <person name="Savage R."/>
            <person name="Osoegawa K."/>
            <person name="de Jong P."/>
            <person name="Grimwood J."/>
            <person name="Chapman J.A."/>
            <person name="Shapiro H."/>
            <person name="Aerts A."/>
            <person name="Otillar R.P."/>
            <person name="Terry A.Y."/>
            <person name="Boore J.L."/>
            <person name="Grigoriev I.V."/>
            <person name="Lindberg D.R."/>
            <person name="Seaver E.C."/>
            <person name="Weisblat D.A."/>
            <person name="Putnam N.H."/>
            <person name="Rokhsar D.S."/>
        </authorList>
    </citation>
    <scope>NUCLEOTIDE SEQUENCE [LARGE SCALE GENOMIC DNA]</scope>
</reference>
<dbReference type="InterPro" id="IPR011701">
    <property type="entry name" value="MFS"/>
</dbReference>
<dbReference type="GO" id="GO:0008028">
    <property type="term" value="F:monocarboxylic acid transmembrane transporter activity"/>
    <property type="evidence" value="ECO:0007669"/>
    <property type="project" value="TreeGrafter"/>
</dbReference>
<dbReference type="PANTHER" id="PTHR11360">
    <property type="entry name" value="MONOCARBOXYLATE TRANSPORTER"/>
    <property type="match status" value="1"/>
</dbReference>
<dbReference type="OrthoDB" id="6435476at2759"/>
<feature type="transmembrane region" description="Helical" evidence="1">
    <location>
        <begin position="401"/>
        <end position="423"/>
    </location>
</feature>
<dbReference type="InterPro" id="IPR050327">
    <property type="entry name" value="Proton-linked_MCT"/>
</dbReference>
<dbReference type="Pfam" id="PF07690">
    <property type="entry name" value="MFS_1"/>
    <property type="match status" value="1"/>
</dbReference>
<dbReference type="SUPFAM" id="SSF103473">
    <property type="entry name" value="MFS general substrate transporter"/>
    <property type="match status" value="1"/>
</dbReference>
<feature type="transmembrane region" description="Helical" evidence="1">
    <location>
        <begin position="489"/>
        <end position="511"/>
    </location>
</feature>
<dbReference type="EMBL" id="KB203470">
    <property type="protein sequence ID" value="ESO84585.1"/>
    <property type="molecule type" value="Genomic_DNA"/>
</dbReference>
<dbReference type="KEGG" id="lgi:LOTGIDRAFT_236233"/>
<dbReference type="Proteomes" id="UP000030746">
    <property type="component" value="Unassembled WGS sequence"/>
</dbReference>
<dbReference type="InterPro" id="IPR036259">
    <property type="entry name" value="MFS_trans_sf"/>
</dbReference>
<feature type="transmembrane region" description="Helical" evidence="1">
    <location>
        <begin position="179"/>
        <end position="198"/>
    </location>
</feature>
<feature type="transmembrane region" description="Helical" evidence="1">
    <location>
        <begin position="91"/>
        <end position="110"/>
    </location>
</feature>
<feature type="transmembrane region" description="Helical" evidence="1">
    <location>
        <begin position="455"/>
        <end position="477"/>
    </location>
</feature>
<feature type="transmembrane region" description="Helical" evidence="1">
    <location>
        <begin position="430"/>
        <end position="449"/>
    </location>
</feature>
<feature type="transmembrane region" description="Helical" evidence="1">
    <location>
        <begin position="116"/>
        <end position="136"/>
    </location>
</feature>
<sequence length="570" mass="63062">MEEYSEECQEKRNKNIDGGYAWVVLAATFVANMFQMAYFRAFGLLFVKFLDEFGAPVSYTSTVMGVSEAMYSISTLMVMGILLDYCSIRKFAMFGAAICAIGVSISALAMSVEFIIFSQSCLVGIGHGCSFGPSMVLLGRNFKKRQGFAMAISNAGVSAGVMLMPQITTHLLDNYGLRGTQLILGGVMAQAIVCAALYRDPEKSASRNQSVDDTEPESKETMLNGHVIRLSTDTINIKESCSHDDFRKRLQQSLGHDLQAAHQNIHSSENNIYALPQHKRILQLSNASSPAMSMLSLHSVGHLHPHAHTRTRSHQNIYTSSPSLVDLVVTSVQNFPPQPESKQEKLFSKFKKLLDLSLFKTPMFWILVGYWPISRTGILSAESFIPALAIERGLSDYQASLLLTVIGLLDIIFRVVAAFIIQFQLIKGQYICIFSLVMLGIMFEFVSYYRTFVSLMAMACVFGVLNGTFFSLLGEVVIDLVGYEQFAKVFGFVQIFSGACSLTFYPIIGSLKDLTNTYTSCFQLIGACLICGGVVLALEPLARRPEKDITEEYSIVYCEEETTKGEQSKV</sequence>
<proteinExistence type="predicted"/>
<dbReference type="RefSeq" id="XP_009064785.1">
    <property type="nucleotide sequence ID" value="XM_009066537.1"/>
</dbReference>
<dbReference type="HOGENOM" id="CLU_001265_59_2_1"/>
<dbReference type="AlphaFoldDB" id="V3ZQ04"/>
<protein>
    <recommendedName>
        <fullName evidence="4">Major facilitator superfamily (MFS) profile domain-containing protein</fullName>
    </recommendedName>
</protein>
<feature type="transmembrane region" description="Helical" evidence="1">
    <location>
        <begin position="517"/>
        <end position="538"/>
    </location>
</feature>
<evidence type="ECO:0000256" key="1">
    <source>
        <dbReference type="SAM" id="Phobius"/>
    </source>
</evidence>
<organism evidence="2 3">
    <name type="scientific">Lottia gigantea</name>
    <name type="common">Giant owl limpet</name>
    <dbReference type="NCBI Taxonomy" id="225164"/>
    <lineage>
        <taxon>Eukaryota</taxon>
        <taxon>Metazoa</taxon>
        <taxon>Spiralia</taxon>
        <taxon>Lophotrochozoa</taxon>
        <taxon>Mollusca</taxon>
        <taxon>Gastropoda</taxon>
        <taxon>Patellogastropoda</taxon>
        <taxon>Lottioidea</taxon>
        <taxon>Lottiidae</taxon>
        <taxon>Lottia</taxon>
    </lineage>
</organism>
<name>V3ZQ04_LOTGI</name>
<keyword evidence="1" id="KW-1133">Transmembrane helix</keyword>
<keyword evidence="1" id="KW-0812">Transmembrane</keyword>
<dbReference type="PANTHER" id="PTHR11360:SF306">
    <property type="entry name" value="RE01051P"/>
    <property type="match status" value="1"/>
</dbReference>